<gene>
    <name evidence="2" type="ORF">MORIYA_1652</name>
</gene>
<name>A0A330LMP6_9GAMM</name>
<dbReference type="RefSeq" id="WP_112714101.1">
    <property type="nucleotide sequence ID" value="NZ_LS483250.1"/>
</dbReference>
<evidence type="ECO:0000313" key="2">
    <source>
        <dbReference type="EMBL" id="SQD78130.1"/>
    </source>
</evidence>
<keyword evidence="3" id="KW-1185">Reference proteome</keyword>
<dbReference type="PANTHER" id="PTHR33608">
    <property type="entry name" value="BLL2464 PROTEIN"/>
    <property type="match status" value="1"/>
</dbReference>
<dbReference type="InterPro" id="IPR002881">
    <property type="entry name" value="DUF58"/>
</dbReference>
<accession>A0A330LMP6</accession>
<dbReference type="EMBL" id="LS483250">
    <property type="protein sequence ID" value="SQD78130.1"/>
    <property type="molecule type" value="Genomic_DNA"/>
</dbReference>
<reference evidence="3" key="1">
    <citation type="submission" date="2018-05" db="EMBL/GenBank/DDBJ databases">
        <authorList>
            <person name="Cea G.-C."/>
            <person name="William W."/>
        </authorList>
    </citation>
    <scope>NUCLEOTIDE SEQUENCE [LARGE SCALE GENOMIC DNA]</scope>
    <source>
        <strain evidence="3">DB21MT 5</strain>
    </source>
</reference>
<proteinExistence type="predicted"/>
<protein>
    <submittedName>
        <fullName evidence="2">DUF58 domain-containing protein</fullName>
    </submittedName>
</protein>
<dbReference type="OrthoDB" id="9776116at2"/>
<evidence type="ECO:0000313" key="3">
    <source>
        <dbReference type="Proteomes" id="UP000250163"/>
    </source>
</evidence>
<dbReference type="Proteomes" id="UP000250163">
    <property type="component" value="Chromosome MORIYA"/>
</dbReference>
<dbReference type="AlphaFoldDB" id="A0A330LMP6"/>
<sequence>MSAIEVTIKELQQYSYQTKRVLASKTLARARLAGGHLSPIKGRGMEFSECRQYQPGDDIRSIDWRITARTGKTYSKLFSEEKERPVYVLLDLSSSMYFGSQYRLKSVQACHLTALLAWATKHKSDRVGGIIIGAFGHKELKPQRQQRGIMQLLSETVTLHNAQLTMSQAERINAADATHVNTENTVPKESLASALTRLRILCKTGSHIMIISDFLNLDDKAQKQLALLKRHNEIEAWQIYDPLELSLPNISGNVRLAVSNGQQQGFISPSNADSRQKYQQHANVKQQALRQIMNRFGIRHHRISSGESLLSQIKGKGK</sequence>
<evidence type="ECO:0000259" key="1">
    <source>
        <dbReference type="Pfam" id="PF01882"/>
    </source>
</evidence>
<feature type="domain" description="DUF58" evidence="1">
    <location>
        <begin position="49"/>
        <end position="286"/>
    </location>
</feature>
<dbReference type="Pfam" id="PF01882">
    <property type="entry name" value="DUF58"/>
    <property type="match status" value="1"/>
</dbReference>
<dbReference type="KEGG" id="mya:MORIYA_1652"/>
<dbReference type="PANTHER" id="PTHR33608:SF12">
    <property type="entry name" value="DUF58 DOMAIN-CONTAINING PROTEIN"/>
    <property type="match status" value="1"/>
</dbReference>
<organism evidence="2 3">
    <name type="scientific">Moritella yayanosii</name>
    <dbReference type="NCBI Taxonomy" id="69539"/>
    <lineage>
        <taxon>Bacteria</taxon>
        <taxon>Pseudomonadati</taxon>
        <taxon>Pseudomonadota</taxon>
        <taxon>Gammaproteobacteria</taxon>
        <taxon>Alteromonadales</taxon>
        <taxon>Moritellaceae</taxon>
        <taxon>Moritella</taxon>
    </lineage>
</organism>